<dbReference type="AlphaFoldDB" id="A0A5B7YHD3"/>
<evidence type="ECO:0000313" key="2">
    <source>
        <dbReference type="Proteomes" id="UP000304912"/>
    </source>
</evidence>
<organism evidence="1 2">
    <name type="scientific">Salinimonas iocasae</name>
    <dbReference type="NCBI Taxonomy" id="2572577"/>
    <lineage>
        <taxon>Bacteria</taxon>
        <taxon>Pseudomonadati</taxon>
        <taxon>Pseudomonadota</taxon>
        <taxon>Gammaproteobacteria</taxon>
        <taxon>Alteromonadales</taxon>
        <taxon>Alteromonadaceae</taxon>
        <taxon>Alteromonas/Salinimonas group</taxon>
        <taxon>Salinimonas</taxon>
    </lineage>
</organism>
<name>A0A5B7YHD3_9ALTE</name>
<gene>
    <name evidence="1" type="ORF">FBQ74_16740</name>
</gene>
<dbReference type="OrthoDB" id="9920051at2"/>
<proteinExistence type="predicted"/>
<protein>
    <recommendedName>
        <fullName evidence="3">Flagellar basal-body/hook protein C-terminal domain-containing protein</fullName>
    </recommendedName>
</protein>
<dbReference type="EMBL" id="CP039852">
    <property type="protein sequence ID" value="QCZ95021.1"/>
    <property type="molecule type" value="Genomic_DNA"/>
</dbReference>
<evidence type="ECO:0000313" key="1">
    <source>
        <dbReference type="EMBL" id="QCZ95021.1"/>
    </source>
</evidence>
<dbReference type="Proteomes" id="UP000304912">
    <property type="component" value="Chromosome"/>
</dbReference>
<sequence>MINGINAGAMSAISNARAGMQQASDNVTQASGAIANNSNKPVANITENLISLQTNTTYHQASATVLRVSDDTVGYLIDTLA</sequence>
<dbReference type="RefSeq" id="WP_139757751.1">
    <property type="nucleotide sequence ID" value="NZ_CP039852.1"/>
</dbReference>
<reference evidence="1 2" key="1">
    <citation type="submission" date="2019-04" db="EMBL/GenBank/DDBJ databases">
        <title>Salinimonas iocasae sp. nov., a halophilic bacterium isolated from the outer tube casing of tubeworms in Okinawa Trough.</title>
        <authorList>
            <person name="Zhang H."/>
            <person name="Wang H."/>
            <person name="Li C."/>
        </authorList>
    </citation>
    <scope>NUCLEOTIDE SEQUENCE [LARGE SCALE GENOMIC DNA]</scope>
    <source>
        <strain evidence="1 2">KX18D6</strain>
    </source>
</reference>
<keyword evidence="2" id="KW-1185">Reference proteome</keyword>
<accession>A0A5B7YHD3</accession>
<dbReference type="KEGG" id="salk:FBQ74_16740"/>
<evidence type="ECO:0008006" key="3">
    <source>
        <dbReference type="Google" id="ProtNLM"/>
    </source>
</evidence>